<comment type="caution">
    <text evidence="2">The sequence shown here is derived from an EMBL/GenBank/DDBJ whole genome shotgun (WGS) entry which is preliminary data.</text>
</comment>
<evidence type="ECO:0000313" key="3">
    <source>
        <dbReference type="Proteomes" id="UP000305921"/>
    </source>
</evidence>
<sequence>MNKNIRRSIAVAAGAAGMWAVGTATASADELPSLSLSTADKAADSVEDTAAEVTEAPAAAAGKGKAAAATATATAATTTATAGQAEGAVREGAQASVRTTADQARQYAESEVAEAGDEIDYLFGPLSSFAPELVDRAPATVQGHARGAVAHATPVAEEAAQDVLPPIAGRAADGVLPVAGQAVGDAGGLAAGVVADVEPFAGGVLSGVQPFAGNVAGEVQPFAGGVVGSVQPLVETVVDHVQPVTHGVGGSAGDLAHGVVGDVTPFAGGVASGVRPFTQDVYGTVAASPAVGNAAAGVQGAADTITPGYADSLGRYATQGF</sequence>
<feature type="chain" id="PRO_5024373182" description="ATP-binding protein" evidence="1">
    <location>
        <begin position="29"/>
        <end position="321"/>
    </location>
</feature>
<gene>
    <name evidence="2" type="ORF">FEF34_14600</name>
</gene>
<keyword evidence="3" id="KW-1185">Reference proteome</keyword>
<dbReference type="Proteomes" id="UP000305921">
    <property type="component" value="Unassembled WGS sequence"/>
</dbReference>
<evidence type="ECO:0000256" key="1">
    <source>
        <dbReference type="SAM" id="SignalP"/>
    </source>
</evidence>
<proteinExistence type="predicted"/>
<evidence type="ECO:0008006" key="4">
    <source>
        <dbReference type="Google" id="ProtNLM"/>
    </source>
</evidence>
<keyword evidence="1" id="KW-0732">Signal</keyword>
<protein>
    <recommendedName>
        <fullName evidence="4">ATP-binding protein</fullName>
    </recommendedName>
</protein>
<dbReference type="RefSeq" id="WP_138053588.1">
    <property type="nucleotide sequence ID" value="NZ_VAWE01000001.1"/>
</dbReference>
<feature type="signal peptide" evidence="1">
    <location>
        <begin position="1"/>
        <end position="28"/>
    </location>
</feature>
<name>A0A5R9E2N4_9ACTN</name>
<accession>A0A5R9E2N4</accession>
<dbReference type="AlphaFoldDB" id="A0A5R9E2N4"/>
<reference evidence="2 3" key="1">
    <citation type="submission" date="2019-05" db="EMBL/GenBank/DDBJ databases">
        <title>Streptomyces marianii sp. nov., a novel marine actinomycete from southern coast of India.</title>
        <authorList>
            <person name="Iniyan A.M."/>
            <person name="Wink J."/>
            <person name="Ramprasad E."/>
            <person name="Ramana C.V."/>
            <person name="Bunk B."/>
            <person name="Sproer C."/>
            <person name="Joseph F.-J.R.S."/>
            <person name="Vincent S.G.P."/>
        </authorList>
    </citation>
    <scope>NUCLEOTIDE SEQUENCE [LARGE SCALE GENOMIC DNA]</scope>
    <source>
        <strain evidence="2 3">ICN19</strain>
    </source>
</reference>
<dbReference type="OrthoDB" id="4332608at2"/>
<organism evidence="2 3">
    <name type="scientific">Streptomyces marianii</name>
    <dbReference type="NCBI Taxonomy" id="1817406"/>
    <lineage>
        <taxon>Bacteria</taxon>
        <taxon>Bacillati</taxon>
        <taxon>Actinomycetota</taxon>
        <taxon>Actinomycetes</taxon>
        <taxon>Kitasatosporales</taxon>
        <taxon>Streptomycetaceae</taxon>
        <taxon>Streptomyces</taxon>
    </lineage>
</organism>
<evidence type="ECO:0000313" key="2">
    <source>
        <dbReference type="EMBL" id="TLQ44188.1"/>
    </source>
</evidence>
<dbReference type="EMBL" id="VAWE01000001">
    <property type="protein sequence ID" value="TLQ44188.1"/>
    <property type="molecule type" value="Genomic_DNA"/>
</dbReference>